<name>A0A1Q9ED77_SYMMI</name>
<evidence type="ECO:0000313" key="2">
    <source>
        <dbReference type="EMBL" id="OLQ05341.1"/>
    </source>
</evidence>
<feature type="region of interest" description="Disordered" evidence="1">
    <location>
        <begin position="41"/>
        <end position="92"/>
    </location>
</feature>
<keyword evidence="3" id="KW-1185">Reference proteome</keyword>
<evidence type="ECO:0000313" key="3">
    <source>
        <dbReference type="Proteomes" id="UP000186817"/>
    </source>
</evidence>
<organism evidence="2 3">
    <name type="scientific">Symbiodinium microadriaticum</name>
    <name type="common">Dinoflagellate</name>
    <name type="synonym">Zooxanthella microadriatica</name>
    <dbReference type="NCBI Taxonomy" id="2951"/>
    <lineage>
        <taxon>Eukaryota</taxon>
        <taxon>Sar</taxon>
        <taxon>Alveolata</taxon>
        <taxon>Dinophyceae</taxon>
        <taxon>Suessiales</taxon>
        <taxon>Symbiodiniaceae</taxon>
        <taxon>Symbiodinium</taxon>
    </lineage>
</organism>
<gene>
    <name evidence="2" type="ORF">AK812_SmicGene11506</name>
</gene>
<evidence type="ECO:0000256" key="1">
    <source>
        <dbReference type="SAM" id="MobiDB-lite"/>
    </source>
</evidence>
<accession>A0A1Q9ED77</accession>
<comment type="caution">
    <text evidence="2">The sequence shown here is derived from an EMBL/GenBank/DDBJ whole genome shotgun (WGS) entry which is preliminary data.</text>
</comment>
<proteinExistence type="predicted"/>
<protein>
    <submittedName>
        <fullName evidence="2">Uncharacterized protein</fullName>
    </submittedName>
</protein>
<feature type="compositionally biased region" description="Pro residues" evidence="1">
    <location>
        <begin position="57"/>
        <end position="73"/>
    </location>
</feature>
<reference evidence="2 3" key="1">
    <citation type="submission" date="2016-02" db="EMBL/GenBank/DDBJ databases">
        <title>Genome analysis of coral dinoflagellate symbionts highlights evolutionary adaptations to a symbiotic lifestyle.</title>
        <authorList>
            <person name="Aranda M."/>
            <person name="Li Y."/>
            <person name="Liew Y.J."/>
            <person name="Baumgarten S."/>
            <person name="Simakov O."/>
            <person name="Wilson M."/>
            <person name="Piel J."/>
            <person name="Ashoor H."/>
            <person name="Bougouffa S."/>
            <person name="Bajic V.B."/>
            <person name="Ryu T."/>
            <person name="Ravasi T."/>
            <person name="Bayer T."/>
            <person name="Micklem G."/>
            <person name="Kim H."/>
            <person name="Bhak J."/>
            <person name="Lajeunesse T.C."/>
            <person name="Voolstra C.R."/>
        </authorList>
    </citation>
    <scope>NUCLEOTIDE SEQUENCE [LARGE SCALE GENOMIC DNA]</scope>
    <source>
        <strain evidence="2 3">CCMP2467</strain>
    </source>
</reference>
<dbReference type="Proteomes" id="UP000186817">
    <property type="component" value="Unassembled WGS sequence"/>
</dbReference>
<dbReference type="EMBL" id="LSRX01000188">
    <property type="protein sequence ID" value="OLQ05341.1"/>
    <property type="molecule type" value="Genomic_DNA"/>
</dbReference>
<sequence>MDLALNYEEITNRINSELEADLAKRKQAQRNVHQLFNEAKTGHCALSAGTPAAVRPEQPPSEEPPPEAPPPAPEASKAAEEPPAPAEEAPPVEQDLFWANVIVCNSSSSVAEPGFDVGDLVRRKRAKPAAASEAAPPPPAVQAAAMDLMEVAARELATPDDEMPHVVQCSLFQVFIPESDVILYELTFHLNS</sequence>
<dbReference type="AlphaFoldDB" id="A0A1Q9ED77"/>